<dbReference type="InterPro" id="IPR006574">
    <property type="entry name" value="PRY"/>
</dbReference>
<feature type="compositionally biased region" description="Polar residues" evidence="1">
    <location>
        <begin position="129"/>
        <end position="138"/>
    </location>
</feature>
<name>A0AAN8LCQ7_9TELE</name>
<evidence type="ECO:0000313" key="4">
    <source>
        <dbReference type="Proteomes" id="UP001356427"/>
    </source>
</evidence>
<dbReference type="InterPro" id="IPR003877">
    <property type="entry name" value="SPRY_dom"/>
</dbReference>
<dbReference type="Pfam" id="PF00622">
    <property type="entry name" value="SPRY"/>
    <property type="match status" value="1"/>
</dbReference>
<feature type="compositionally biased region" description="Basic and acidic residues" evidence="1">
    <location>
        <begin position="1"/>
        <end position="12"/>
    </location>
</feature>
<dbReference type="InterPro" id="IPR013320">
    <property type="entry name" value="ConA-like_dom_sf"/>
</dbReference>
<dbReference type="PRINTS" id="PR01407">
    <property type="entry name" value="BUTYPHLNCDUF"/>
</dbReference>
<dbReference type="SMART" id="SM00589">
    <property type="entry name" value="PRY"/>
    <property type="match status" value="1"/>
</dbReference>
<keyword evidence="4" id="KW-1185">Reference proteome</keyword>
<dbReference type="AlphaFoldDB" id="A0AAN8LCQ7"/>
<dbReference type="CDD" id="cd13733">
    <property type="entry name" value="SPRY_PRY_C-I_1"/>
    <property type="match status" value="1"/>
</dbReference>
<evidence type="ECO:0000313" key="3">
    <source>
        <dbReference type="EMBL" id="KAK6309527.1"/>
    </source>
</evidence>
<dbReference type="SUPFAM" id="SSF49899">
    <property type="entry name" value="Concanavalin A-like lectins/glucanases"/>
    <property type="match status" value="1"/>
</dbReference>
<organism evidence="3 4">
    <name type="scientific">Coregonus suidteri</name>
    <dbReference type="NCBI Taxonomy" id="861788"/>
    <lineage>
        <taxon>Eukaryota</taxon>
        <taxon>Metazoa</taxon>
        <taxon>Chordata</taxon>
        <taxon>Craniata</taxon>
        <taxon>Vertebrata</taxon>
        <taxon>Euteleostomi</taxon>
        <taxon>Actinopterygii</taxon>
        <taxon>Neopterygii</taxon>
        <taxon>Teleostei</taxon>
        <taxon>Protacanthopterygii</taxon>
        <taxon>Salmoniformes</taxon>
        <taxon>Salmonidae</taxon>
        <taxon>Coregoninae</taxon>
        <taxon>Coregonus</taxon>
    </lineage>
</organism>
<dbReference type="InterPro" id="IPR001870">
    <property type="entry name" value="B30.2/SPRY"/>
</dbReference>
<evidence type="ECO:0000259" key="2">
    <source>
        <dbReference type="PROSITE" id="PS50188"/>
    </source>
</evidence>
<reference evidence="3 4" key="1">
    <citation type="submission" date="2021-04" db="EMBL/GenBank/DDBJ databases">
        <authorList>
            <person name="De Guttry C."/>
            <person name="Zahm M."/>
            <person name="Klopp C."/>
            <person name="Cabau C."/>
            <person name="Louis A."/>
            <person name="Berthelot C."/>
            <person name="Parey E."/>
            <person name="Roest Crollius H."/>
            <person name="Montfort J."/>
            <person name="Robinson-Rechavi M."/>
            <person name="Bucao C."/>
            <person name="Bouchez O."/>
            <person name="Gislard M."/>
            <person name="Lluch J."/>
            <person name="Milhes M."/>
            <person name="Lampietro C."/>
            <person name="Lopez Roques C."/>
            <person name="Donnadieu C."/>
            <person name="Braasch I."/>
            <person name="Desvignes T."/>
            <person name="Postlethwait J."/>
            <person name="Bobe J."/>
            <person name="Wedekind C."/>
            <person name="Guiguen Y."/>
        </authorList>
    </citation>
    <scope>NUCLEOTIDE SEQUENCE [LARGE SCALE GENOMIC DNA]</scope>
    <source>
        <strain evidence="3">Cs_M1</strain>
        <tissue evidence="3">Blood</tissue>
    </source>
</reference>
<dbReference type="PANTHER" id="PTHR24103">
    <property type="entry name" value="E3 UBIQUITIN-PROTEIN LIGASE TRIM"/>
    <property type="match status" value="1"/>
</dbReference>
<protein>
    <recommendedName>
        <fullName evidence="2">B30.2/SPRY domain-containing protein</fullName>
    </recommendedName>
</protein>
<dbReference type="Proteomes" id="UP001356427">
    <property type="component" value="Unassembled WGS sequence"/>
</dbReference>
<dbReference type="SMART" id="SM00449">
    <property type="entry name" value="SPRY"/>
    <property type="match status" value="1"/>
</dbReference>
<dbReference type="FunFam" id="2.60.120.920:FF:000004">
    <property type="entry name" value="Butyrophilin subfamily 1 member A1"/>
    <property type="match status" value="1"/>
</dbReference>
<accession>A0AAN8LCQ7</accession>
<dbReference type="PROSITE" id="PS50188">
    <property type="entry name" value="B302_SPRY"/>
    <property type="match status" value="1"/>
</dbReference>
<dbReference type="Gene3D" id="2.60.120.920">
    <property type="match status" value="1"/>
</dbReference>
<gene>
    <name evidence="3" type="ORF">J4Q44_G00194080</name>
</gene>
<sequence>MASQTAERESERIGGSYGSFGSIRKKKENNPRTCSSQPFAKPVMSLRKFAKVKEYLKRKALELLAQVKGTDTEKDDFTFDESKLIIRELAAKLSWVVPIRNISLLCEDGSCQEERQDFILQWAEELNHSPQTGQSQAGEITRDRRSEEPLDQQIPAKEQKLKEASKALSNWARTLDGMEQDSVCLGEDVCSVLQDLERQWKRGKLPNMLPVMDFIIWSMLQEQPQEGSIAKQWLRNNQRSRSRVTLNHIPDSVWKWILKASAKITLDEKTANPSLLLSPNKKRVKMDTIIESVYNPWGHYEMTSKMYSGWWCVLGTTGFNSGRHYWEVGVRGKAEWRIGVVRESAPRQGFVDLSPKRGYWTLLLQLGQLMAVTSPVTKLNQSVPSRVGVYLDVEEGQVSFYDAEKRRHIYTFDVDFDVSEKIYPLFHTIETDRELVIL</sequence>
<dbReference type="InterPro" id="IPR003879">
    <property type="entry name" value="Butyrophylin_SPRY"/>
</dbReference>
<dbReference type="Pfam" id="PF13765">
    <property type="entry name" value="PRY"/>
    <property type="match status" value="1"/>
</dbReference>
<dbReference type="EMBL" id="JAGTTL010000017">
    <property type="protein sequence ID" value="KAK6309527.1"/>
    <property type="molecule type" value="Genomic_DNA"/>
</dbReference>
<proteinExistence type="predicted"/>
<evidence type="ECO:0000256" key="1">
    <source>
        <dbReference type="SAM" id="MobiDB-lite"/>
    </source>
</evidence>
<dbReference type="InterPro" id="IPR050143">
    <property type="entry name" value="TRIM/RBCC"/>
</dbReference>
<dbReference type="InterPro" id="IPR043136">
    <property type="entry name" value="B30.2/SPRY_sf"/>
</dbReference>
<feature type="region of interest" description="Disordered" evidence="1">
    <location>
        <begin position="1"/>
        <end position="37"/>
    </location>
</feature>
<feature type="domain" description="B30.2/SPRY" evidence="2">
    <location>
        <begin position="244"/>
        <end position="438"/>
    </location>
</feature>
<feature type="region of interest" description="Disordered" evidence="1">
    <location>
        <begin position="129"/>
        <end position="159"/>
    </location>
</feature>
<comment type="caution">
    <text evidence="3">The sequence shown here is derived from an EMBL/GenBank/DDBJ whole genome shotgun (WGS) entry which is preliminary data.</text>
</comment>